<dbReference type="RefSeq" id="WP_066770402.1">
    <property type="nucleotide sequence ID" value="NZ_CP013244.1"/>
</dbReference>
<reference evidence="1 2" key="1">
    <citation type="submission" date="2015-11" db="EMBL/GenBank/DDBJ databases">
        <title>Whole-Genome Sequence of Candidatus Oderbacter manganicum from the National Park Lower Oder Valley, Germany.</title>
        <authorList>
            <person name="Braun B."/>
            <person name="Liere K."/>
            <person name="Szewzyk U."/>
        </authorList>
    </citation>
    <scope>NUCLEOTIDE SEQUENCE [LARGE SCALE GENOMIC DNA]</scope>
    <source>
        <strain evidence="1 2">OTSz_A_272</strain>
    </source>
</reference>
<gene>
    <name evidence="1" type="ORF">ATE48_09075</name>
</gene>
<organism evidence="1 2">
    <name type="scientific">Candidatus Viadribacter manganicus</name>
    <dbReference type="NCBI Taxonomy" id="1759059"/>
    <lineage>
        <taxon>Bacteria</taxon>
        <taxon>Pseudomonadati</taxon>
        <taxon>Pseudomonadota</taxon>
        <taxon>Alphaproteobacteria</taxon>
        <taxon>Hyphomonadales</taxon>
        <taxon>Hyphomonadaceae</taxon>
        <taxon>Candidatus Viadribacter</taxon>
    </lineage>
</organism>
<evidence type="ECO:0000313" key="2">
    <source>
        <dbReference type="Proteomes" id="UP000092498"/>
    </source>
</evidence>
<accession>A0A1B1AHM5</accession>
<dbReference type="EMBL" id="CP013244">
    <property type="protein sequence ID" value="ANP46062.1"/>
    <property type="molecule type" value="Genomic_DNA"/>
</dbReference>
<dbReference type="KEGG" id="cbot:ATE48_09075"/>
<protein>
    <submittedName>
        <fullName evidence="1">Uncharacterized protein</fullName>
    </submittedName>
</protein>
<dbReference type="InParanoid" id="A0A1B1AHM5"/>
<sequence length="127" mass="14055">MSAPAIGKKDDPAFVLALRCFALHRAVLRHDRNVRKAEQALALWGRGHTISLRAAARSAHPLARQLRAQLRQAAHTRRKRDQSQIRLAATRATDTRAIRAKLMIALTLDAPAAASLLRSALRDLRTS</sequence>
<dbReference type="Proteomes" id="UP000092498">
    <property type="component" value="Chromosome"/>
</dbReference>
<name>A0A1B1AHM5_9PROT</name>
<proteinExistence type="predicted"/>
<evidence type="ECO:0000313" key="1">
    <source>
        <dbReference type="EMBL" id="ANP46062.1"/>
    </source>
</evidence>
<dbReference type="AlphaFoldDB" id="A0A1B1AHM5"/>
<dbReference type="STRING" id="1759059.ATE48_09075"/>
<keyword evidence="2" id="KW-1185">Reference proteome</keyword>